<sequence length="555" mass="60667">MFKFLSGRSGSRSRTSSPLGKKGIKMTIDIPSYGGVFMTQLRVDGDDGQGPTFVDRELSGELEIWLPKGYGKRRCRAIRMKLRNVARLNMGPGRGWEEDCLFERSTEIKGAIVLEEGLQSVNMLLHAEIEGLHAPPATQSVITAFSPMGSRTASPVATPRRGRSPVGGVSTNSSSANGSAANSVHMPDDDGIEAPVPNAIQPSMTVTWSEPVTHTDDEVQWVKGTLSTSRTVTLLYNPEPSNGVSKLDEGRSGDVPGLGAFNFHFTSDTWTVCAVLRINLSIPCPAPATTIYFARVLLEQRTDMISPRDDPDFAEPIINKTNFLIWEKGIRPPPQRPTRDTPALWRGTEAQGFDIGGLTTSGVGRLPNDETGRPSTLEGIITPIKVRHQLIAEVWYSVYGEDVAGNPLDTPGQGQLRMLRVEKPVIVPSCAFIPDVVELPSYESHAFDTDPCPVCKLRPEDQACRTCMLSSVPHPRHDLDPTRFPEGVCPRCEKKFITDDITGKWADCACGLSLQQLESRMGAILLDDGPSPPPSGTQTPMKGEAERERERGRQR</sequence>
<evidence type="ECO:0000256" key="1">
    <source>
        <dbReference type="SAM" id="MobiDB-lite"/>
    </source>
</evidence>
<dbReference type="RefSeq" id="XP_014180391.1">
    <property type="nucleotide sequence ID" value="XM_014324916.1"/>
</dbReference>
<protein>
    <recommendedName>
        <fullName evidence="4">Arrestin-like N-terminal domain-containing protein</fullName>
    </recommendedName>
</protein>
<dbReference type="HOGENOM" id="CLU_021058_0_0_1"/>
<dbReference type="KEGG" id="tasa:A1Q1_01908"/>
<evidence type="ECO:0000313" key="2">
    <source>
        <dbReference type="EMBL" id="EJT48997.1"/>
    </source>
</evidence>
<feature type="region of interest" description="Disordered" evidence="1">
    <location>
        <begin position="1"/>
        <end position="22"/>
    </location>
</feature>
<comment type="caution">
    <text evidence="2">The sequence shown here is derived from an EMBL/GenBank/DDBJ whole genome shotgun (WGS) entry which is preliminary data.</text>
</comment>
<accession>J6F1H8</accession>
<dbReference type="VEuPathDB" id="FungiDB:A1Q1_01908"/>
<feature type="region of interest" description="Disordered" evidence="1">
    <location>
        <begin position="524"/>
        <end position="555"/>
    </location>
</feature>
<dbReference type="AlphaFoldDB" id="J6F1H8"/>
<evidence type="ECO:0000313" key="3">
    <source>
        <dbReference type="Proteomes" id="UP000002748"/>
    </source>
</evidence>
<dbReference type="Proteomes" id="UP000002748">
    <property type="component" value="Unassembled WGS sequence"/>
</dbReference>
<gene>
    <name evidence="2" type="ORF">A1Q1_01908</name>
</gene>
<feature type="compositionally biased region" description="Low complexity" evidence="1">
    <location>
        <begin position="166"/>
        <end position="184"/>
    </location>
</feature>
<name>J6F1H8_TRIAS</name>
<reference evidence="2 3" key="1">
    <citation type="journal article" date="2012" name="Eukaryot. Cell">
        <title>Draft genome sequence of CBS 2479, the standard type strain of Trichosporon asahii.</title>
        <authorList>
            <person name="Yang R.Y."/>
            <person name="Li H.T."/>
            <person name="Zhu H."/>
            <person name="Zhou G.P."/>
            <person name="Wang M."/>
            <person name="Wang L."/>
        </authorList>
    </citation>
    <scope>NUCLEOTIDE SEQUENCE [LARGE SCALE GENOMIC DNA]</scope>
    <source>
        <strain evidence="3">ATCC 90039 / CBS 2479 / JCM 2466 / KCTC 7840 / NCYC 2677 / UAMH 7654</strain>
    </source>
</reference>
<feature type="compositionally biased region" description="Basic and acidic residues" evidence="1">
    <location>
        <begin position="543"/>
        <end position="555"/>
    </location>
</feature>
<feature type="region of interest" description="Disordered" evidence="1">
    <location>
        <begin position="149"/>
        <end position="194"/>
    </location>
</feature>
<proteinExistence type="predicted"/>
<evidence type="ECO:0008006" key="4">
    <source>
        <dbReference type="Google" id="ProtNLM"/>
    </source>
</evidence>
<dbReference type="OrthoDB" id="3345971at2759"/>
<dbReference type="EMBL" id="ALBS01000182">
    <property type="protein sequence ID" value="EJT48997.1"/>
    <property type="molecule type" value="Genomic_DNA"/>
</dbReference>
<organism evidence="2 3">
    <name type="scientific">Trichosporon asahii var. asahii (strain ATCC 90039 / CBS 2479 / JCM 2466 / KCTC 7840 / NBRC 103889/ NCYC 2677 / UAMH 7654)</name>
    <name type="common">Yeast</name>
    <dbReference type="NCBI Taxonomy" id="1186058"/>
    <lineage>
        <taxon>Eukaryota</taxon>
        <taxon>Fungi</taxon>
        <taxon>Dikarya</taxon>
        <taxon>Basidiomycota</taxon>
        <taxon>Agaricomycotina</taxon>
        <taxon>Tremellomycetes</taxon>
        <taxon>Trichosporonales</taxon>
        <taxon>Trichosporonaceae</taxon>
        <taxon>Trichosporon</taxon>
    </lineage>
</organism>
<feature type="compositionally biased region" description="Low complexity" evidence="1">
    <location>
        <begin position="1"/>
        <end position="17"/>
    </location>
</feature>
<dbReference type="GeneID" id="25985422"/>